<proteinExistence type="predicted"/>
<reference evidence="1 2" key="1">
    <citation type="submission" date="2013-09" db="EMBL/GenBank/DDBJ databases">
        <title>Corchorus capsularis genome sequencing.</title>
        <authorList>
            <person name="Alam M."/>
            <person name="Haque M.S."/>
            <person name="Islam M.S."/>
            <person name="Emdad E.M."/>
            <person name="Islam M.M."/>
            <person name="Ahmed B."/>
            <person name="Halim A."/>
            <person name="Hossen Q.M.M."/>
            <person name="Hossain M.Z."/>
            <person name="Ahmed R."/>
            <person name="Khan M.M."/>
            <person name="Islam R."/>
            <person name="Rashid M.M."/>
            <person name="Khan S.A."/>
            <person name="Rahman M.S."/>
            <person name="Alam M."/>
        </authorList>
    </citation>
    <scope>NUCLEOTIDE SEQUENCE [LARGE SCALE GENOMIC DNA]</scope>
    <source>
        <strain evidence="2">cv. CVL-1</strain>
        <tissue evidence="1">Whole seedling</tissue>
    </source>
</reference>
<sequence>MKKLNNGENDEELNGFVGA</sequence>
<dbReference type="EMBL" id="AWWV01006753">
    <property type="protein sequence ID" value="OMO99910.1"/>
    <property type="molecule type" value="Genomic_DNA"/>
</dbReference>
<dbReference type="Gramene" id="OMO99910">
    <property type="protein sequence ID" value="OMO99910"/>
    <property type="gene ID" value="CCACVL1_03552"/>
</dbReference>
<accession>A0A1R3JYM9</accession>
<keyword evidence="2" id="KW-1185">Reference proteome</keyword>
<comment type="caution">
    <text evidence="1">The sequence shown here is derived from an EMBL/GenBank/DDBJ whole genome shotgun (WGS) entry which is preliminary data.</text>
</comment>
<protein>
    <submittedName>
        <fullName evidence="1">Uncharacterized protein</fullName>
    </submittedName>
</protein>
<evidence type="ECO:0000313" key="2">
    <source>
        <dbReference type="Proteomes" id="UP000188268"/>
    </source>
</evidence>
<name>A0A1R3JYM9_COCAP</name>
<evidence type="ECO:0000313" key="1">
    <source>
        <dbReference type="EMBL" id="OMO99910.1"/>
    </source>
</evidence>
<dbReference type="AlphaFoldDB" id="A0A1R3JYM9"/>
<organism evidence="1 2">
    <name type="scientific">Corchorus capsularis</name>
    <name type="common">Jute</name>
    <dbReference type="NCBI Taxonomy" id="210143"/>
    <lineage>
        <taxon>Eukaryota</taxon>
        <taxon>Viridiplantae</taxon>
        <taxon>Streptophyta</taxon>
        <taxon>Embryophyta</taxon>
        <taxon>Tracheophyta</taxon>
        <taxon>Spermatophyta</taxon>
        <taxon>Magnoliopsida</taxon>
        <taxon>eudicotyledons</taxon>
        <taxon>Gunneridae</taxon>
        <taxon>Pentapetalae</taxon>
        <taxon>rosids</taxon>
        <taxon>malvids</taxon>
        <taxon>Malvales</taxon>
        <taxon>Malvaceae</taxon>
        <taxon>Grewioideae</taxon>
        <taxon>Apeibeae</taxon>
        <taxon>Corchorus</taxon>
    </lineage>
</organism>
<gene>
    <name evidence="1" type="ORF">CCACVL1_03552</name>
</gene>
<dbReference type="Proteomes" id="UP000188268">
    <property type="component" value="Unassembled WGS sequence"/>
</dbReference>